<sequence length="303" mass="36000">MLPLIIEWIYYALASNDIKLALINALKNYYKNQSLKAVFDSENISEKEIHQPYSVFNPNILKKLTSILKPSELSILQNEINKFKNPINSFKNSIMPTEIRTVKNYVNKFNNLFKENEEEIPDNAWEVLSSSWFKKGRFIVDNKNLKIGTLTTLFQSDNDKRQIWYGPYTYPTFPQEIWILMTQAKGKNGSGAGTIFWKFWNRKWLPSQLRKYVKSELAKKGKYYGSQDTSVIYPNNINVQKTMNFINRLEKGFFKLKEYKTLSKNEIGSTQWRYERKQLLKNSLHTRKYIKIKRNSNFYKTWK</sequence>
<dbReference type="EMBL" id="AP026933">
    <property type="protein sequence ID" value="BDT05090.1"/>
    <property type="molecule type" value="Genomic_DNA"/>
</dbReference>
<evidence type="ECO:0000313" key="1">
    <source>
        <dbReference type="EMBL" id="BDT05090.1"/>
    </source>
</evidence>
<proteinExistence type="predicted"/>
<dbReference type="RefSeq" id="WP_281748661.1">
    <property type="nucleotide sequence ID" value="NZ_AP026933.1"/>
</dbReference>
<accession>A0ABM8BYZ5</accession>
<dbReference type="Proteomes" id="UP001163387">
    <property type="component" value="Chromosome"/>
</dbReference>
<keyword evidence="2" id="KW-1185">Reference proteome</keyword>
<evidence type="ECO:0000313" key="2">
    <source>
        <dbReference type="Proteomes" id="UP001163387"/>
    </source>
</evidence>
<organism evidence="1 2">
    <name type="scientific">Spiroplasma ixodetis</name>
    <dbReference type="NCBI Taxonomy" id="2141"/>
    <lineage>
        <taxon>Bacteria</taxon>
        <taxon>Bacillati</taxon>
        <taxon>Mycoplasmatota</taxon>
        <taxon>Mollicutes</taxon>
        <taxon>Entomoplasmatales</taxon>
        <taxon>Spiroplasmataceae</taxon>
        <taxon>Spiroplasma</taxon>
    </lineage>
</organism>
<gene>
    <name evidence="1" type="ORF">SHM_27360</name>
</gene>
<reference evidence="1 2" key="1">
    <citation type="journal article" date="2022" name="Front. Microbiol.">
        <title>Male-killing mechanisms vary between Spiroplasma species.</title>
        <authorList>
            <person name="Arai H."/>
            <person name="Inoue M."/>
            <person name="Kageyama D."/>
        </authorList>
    </citation>
    <scope>NUCLEOTIDE SEQUENCE [LARGE SCALE GENOMIC DNA]</scope>
    <source>
        <strain evidence="2">sHm</strain>
    </source>
</reference>
<protein>
    <submittedName>
        <fullName evidence="1">Uncharacterized protein</fullName>
    </submittedName>
</protein>
<name>A0ABM8BYZ5_9MOLU</name>